<feature type="transmembrane region" description="Helical" evidence="2">
    <location>
        <begin position="142"/>
        <end position="167"/>
    </location>
</feature>
<comment type="caution">
    <text evidence="3">The sequence shown here is derived from an EMBL/GenBank/DDBJ whole genome shotgun (WGS) entry which is preliminary data.</text>
</comment>
<dbReference type="Pfam" id="PF11374">
    <property type="entry name" value="DUF3176"/>
    <property type="match status" value="1"/>
</dbReference>
<dbReference type="PANTHER" id="PTHR35394">
    <property type="entry name" value="DUF3176 DOMAIN-CONTAINING PROTEIN"/>
    <property type="match status" value="1"/>
</dbReference>
<keyword evidence="4" id="KW-1185">Reference proteome</keyword>
<feature type="transmembrane region" description="Helical" evidence="2">
    <location>
        <begin position="198"/>
        <end position="223"/>
    </location>
</feature>
<name>A0A8H6N396_9PEZI</name>
<dbReference type="PANTHER" id="PTHR35394:SF5">
    <property type="entry name" value="DUF3176 DOMAIN-CONTAINING PROTEIN"/>
    <property type="match status" value="1"/>
</dbReference>
<keyword evidence="2" id="KW-1133">Transmembrane helix</keyword>
<evidence type="ECO:0000313" key="4">
    <source>
        <dbReference type="Proteomes" id="UP000652219"/>
    </source>
</evidence>
<proteinExistence type="predicted"/>
<feature type="region of interest" description="Disordered" evidence="1">
    <location>
        <begin position="1"/>
        <end position="97"/>
    </location>
</feature>
<feature type="compositionally biased region" description="Polar residues" evidence="1">
    <location>
        <begin position="30"/>
        <end position="42"/>
    </location>
</feature>
<feature type="transmembrane region" description="Helical" evidence="2">
    <location>
        <begin position="106"/>
        <end position="130"/>
    </location>
</feature>
<evidence type="ECO:0000256" key="1">
    <source>
        <dbReference type="SAM" id="MobiDB-lite"/>
    </source>
</evidence>
<dbReference type="Proteomes" id="UP000652219">
    <property type="component" value="Unassembled WGS sequence"/>
</dbReference>
<keyword evidence="2" id="KW-0472">Membrane</keyword>
<reference evidence="3 4" key="1">
    <citation type="journal article" date="2020" name="Phytopathology">
        <title>Genome Sequence Resources of Colletotrichum truncatum, C. plurivorum, C. musicola, and C. sojae: Four Species Pathogenic to Soybean (Glycine max).</title>
        <authorList>
            <person name="Rogerio F."/>
            <person name="Boufleur T.R."/>
            <person name="Ciampi-Guillardi M."/>
            <person name="Sukno S.A."/>
            <person name="Thon M.R."/>
            <person name="Massola Junior N.S."/>
            <person name="Baroncelli R."/>
        </authorList>
    </citation>
    <scope>NUCLEOTIDE SEQUENCE [LARGE SCALE GENOMIC DNA]</scope>
    <source>
        <strain evidence="3 4">LFN0009</strain>
    </source>
</reference>
<feature type="transmembrane region" description="Helical" evidence="2">
    <location>
        <begin position="635"/>
        <end position="658"/>
    </location>
</feature>
<evidence type="ECO:0000313" key="3">
    <source>
        <dbReference type="EMBL" id="KAF6818762.1"/>
    </source>
</evidence>
<dbReference type="AlphaFoldDB" id="A0A8H6N396"/>
<evidence type="ECO:0000256" key="2">
    <source>
        <dbReference type="SAM" id="Phobius"/>
    </source>
</evidence>
<organism evidence="3 4">
    <name type="scientific">Colletotrichum sojae</name>
    <dbReference type="NCBI Taxonomy" id="2175907"/>
    <lineage>
        <taxon>Eukaryota</taxon>
        <taxon>Fungi</taxon>
        <taxon>Dikarya</taxon>
        <taxon>Ascomycota</taxon>
        <taxon>Pezizomycotina</taxon>
        <taxon>Sordariomycetes</taxon>
        <taxon>Hypocreomycetidae</taxon>
        <taxon>Glomerellales</taxon>
        <taxon>Glomerellaceae</taxon>
        <taxon>Colletotrichum</taxon>
        <taxon>Colletotrichum orchidearum species complex</taxon>
    </lineage>
</organism>
<gene>
    <name evidence="3" type="ORF">CSOJ01_01715</name>
</gene>
<dbReference type="EMBL" id="WIGN01000013">
    <property type="protein sequence ID" value="KAF6818762.1"/>
    <property type="molecule type" value="Genomic_DNA"/>
</dbReference>
<sequence>MLRPAGSDGQASTQYSPVIDPDTQHARLRTATSALAPDSSSLAGDGALHRTKTVTGREYASIPGEDSGASFPRPPTPTAVNDGSGLEKSREPAASTPGKLGTLSAWLFEVLALLVSVASFAGIVALLVLYNEKPQPEFEYSLNINTFIAIFTTILRATLVFMVAGVIGQSKWRWIKSPRPLRDIEVFDNAGRGAWGSLVFLFFSWKPIAAIMSAFVILSSYAVGPFSQQAVKTYTCEIPVDGAANILTAEWVGTADFNVAQFGVSAALLSPEMSIDMVNGLVQGVPNGNLALSQCKSSNCTFDAISGITHQSVGVCSACVDVRDQIVERALSGVGAYDNATATAFRLGSGGGFGVDNSIEPTIFNMITQDTPDAAKHDLDFESGTANTTVMTLTTNNCTAKLDAHGKESYRCVHDYSNMPQLGKGVDIVAAKCRLYPCVRQYHGSILNGVLNETLVSTEPIRRSLNVTVAGDNQGGYMTMVEPCLVRDEWYDSSNISQAPKAGVSWTSWTTRRGTQNAPSECVRNLEFEAFMAIENFLSTNFAGSCRAIHGTGSKQTSTVLEETRFLQCGPWWIQAVHKEGMASLGSISTAFDNVATAVSNRLRVVGENWSRTGGASVSGRGTQTTICVRADWPWLLYPATLLVLSLGLLITACWGSFRDSETQPVWKSSILPLMFYDLVPERKSLGGGMDDQQLGGRRLQLKELESRADKMVVQF</sequence>
<accession>A0A8H6N396</accession>
<protein>
    <submittedName>
        <fullName evidence="3">Uncharacterized protein</fullName>
    </submittedName>
</protein>
<keyword evidence="2" id="KW-0812">Transmembrane</keyword>
<dbReference type="InterPro" id="IPR021514">
    <property type="entry name" value="DUF3176"/>
</dbReference>